<proteinExistence type="predicted"/>
<dbReference type="Proteomes" id="UP000230233">
    <property type="component" value="Chromosome I"/>
</dbReference>
<evidence type="ECO:0000313" key="1">
    <source>
        <dbReference type="EMBL" id="PIC51798.1"/>
    </source>
</evidence>
<comment type="caution">
    <text evidence="1">The sequence shown here is derived from an EMBL/GenBank/DDBJ whole genome shotgun (WGS) entry which is preliminary data.</text>
</comment>
<evidence type="ECO:0000313" key="2">
    <source>
        <dbReference type="Proteomes" id="UP000230233"/>
    </source>
</evidence>
<dbReference type="EMBL" id="PDUG01000001">
    <property type="protein sequence ID" value="PIC51798.1"/>
    <property type="molecule type" value="Genomic_DNA"/>
</dbReference>
<dbReference type="AlphaFoldDB" id="A0A2G5VJ54"/>
<organism evidence="1 2">
    <name type="scientific">Caenorhabditis nigoni</name>
    <dbReference type="NCBI Taxonomy" id="1611254"/>
    <lineage>
        <taxon>Eukaryota</taxon>
        <taxon>Metazoa</taxon>
        <taxon>Ecdysozoa</taxon>
        <taxon>Nematoda</taxon>
        <taxon>Chromadorea</taxon>
        <taxon>Rhabditida</taxon>
        <taxon>Rhabditina</taxon>
        <taxon>Rhabditomorpha</taxon>
        <taxon>Rhabditoidea</taxon>
        <taxon>Rhabditidae</taxon>
        <taxon>Peloderinae</taxon>
        <taxon>Caenorhabditis</taxon>
    </lineage>
</organism>
<keyword evidence="2" id="KW-1185">Reference proteome</keyword>
<protein>
    <submittedName>
        <fullName evidence="1">Uncharacterized protein</fullName>
    </submittedName>
</protein>
<gene>
    <name evidence="1" type="primary">Cnig_chr_I.g2165</name>
    <name evidence="1" type="ORF">B9Z55_002165</name>
</gene>
<name>A0A2G5VJ54_9PELO</name>
<sequence length="93" mass="10551">MSFKQEIKTKAQQLNLSARLTASRTRNAPSKYKSSEFPRQASRKELIPDLQQLIPERIIAVSLESTATSGFDHPFVYSFVCSTILPDYASIWN</sequence>
<accession>A0A2G5VJ54</accession>
<reference evidence="2" key="1">
    <citation type="submission" date="2017-10" db="EMBL/GenBank/DDBJ databases">
        <title>Rapid genome shrinkage in a self-fertile nematode reveals novel sperm competition proteins.</title>
        <authorList>
            <person name="Yin D."/>
            <person name="Schwarz E.M."/>
            <person name="Thomas C.G."/>
            <person name="Felde R.L."/>
            <person name="Korf I.F."/>
            <person name="Cutter A.D."/>
            <person name="Schartner C.M."/>
            <person name="Ralston E.J."/>
            <person name="Meyer B.J."/>
            <person name="Haag E.S."/>
        </authorList>
    </citation>
    <scope>NUCLEOTIDE SEQUENCE [LARGE SCALE GENOMIC DNA]</scope>
    <source>
        <strain evidence="2">JU1422</strain>
    </source>
</reference>